<dbReference type="Proteomes" id="UP000813462">
    <property type="component" value="Unassembled WGS sequence"/>
</dbReference>
<evidence type="ECO:0000256" key="2">
    <source>
        <dbReference type="ARBA" id="ARBA00022737"/>
    </source>
</evidence>
<proteinExistence type="predicted"/>
<evidence type="ECO:0000313" key="5">
    <source>
        <dbReference type="EMBL" id="KAH7545887.1"/>
    </source>
</evidence>
<dbReference type="Gene3D" id="3.40.50.300">
    <property type="entry name" value="P-loop containing nucleotide triphosphate hydrolases"/>
    <property type="match status" value="1"/>
</dbReference>
<dbReference type="AlphaFoldDB" id="A0A978W1Q3"/>
<accession>A0A978W1Q3</accession>
<dbReference type="SUPFAM" id="SSF52058">
    <property type="entry name" value="L domain-like"/>
    <property type="match status" value="2"/>
</dbReference>
<evidence type="ECO:0000256" key="1">
    <source>
        <dbReference type="ARBA" id="ARBA00022614"/>
    </source>
</evidence>
<evidence type="ECO:0000259" key="4">
    <source>
        <dbReference type="Pfam" id="PF00931"/>
    </source>
</evidence>
<dbReference type="EMBL" id="JAEACU010000001">
    <property type="protein sequence ID" value="KAH7545887.1"/>
    <property type="molecule type" value="Genomic_DNA"/>
</dbReference>
<comment type="caution">
    <text evidence="5">The sequence shown here is derived from an EMBL/GenBank/DDBJ whole genome shotgun (WGS) entry which is preliminary data.</text>
</comment>
<dbReference type="PANTHER" id="PTHR47186">
    <property type="entry name" value="LEUCINE-RICH REPEAT-CONTAINING PROTEIN 57"/>
    <property type="match status" value="1"/>
</dbReference>
<keyword evidence="3" id="KW-0175">Coiled coil</keyword>
<protein>
    <recommendedName>
        <fullName evidence="4">NB-ARC domain-containing protein</fullName>
    </recommendedName>
</protein>
<reference evidence="5" key="1">
    <citation type="journal article" date="2021" name="Front. Plant Sci.">
        <title>Chromosome-Scale Genome Assembly for Chinese Sour Jujube and Insights Into Its Genome Evolution and Domestication Signature.</title>
        <authorList>
            <person name="Shen L.-Y."/>
            <person name="Luo H."/>
            <person name="Wang X.-L."/>
            <person name="Wang X.-M."/>
            <person name="Qiu X.-J."/>
            <person name="Liu H."/>
            <person name="Zhou S.-S."/>
            <person name="Jia K.-H."/>
            <person name="Nie S."/>
            <person name="Bao Y.-T."/>
            <person name="Zhang R.-G."/>
            <person name="Yun Q.-Z."/>
            <person name="Chai Y.-H."/>
            <person name="Lu J.-Y."/>
            <person name="Li Y."/>
            <person name="Zhao S.-W."/>
            <person name="Mao J.-F."/>
            <person name="Jia S.-G."/>
            <person name="Mao Y.-M."/>
        </authorList>
    </citation>
    <scope>NUCLEOTIDE SEQUENCE</scope>
    <source>
        <strain evidence="5">AT0</strain>
        <tissue evidence="5">Leaf</tissue>
    </source>
</reference>
<dbReference type="InterPro" id="IPR003591">
    <property type="entry name" value="Leu-rich_rpt_typical-subtyp"/>
</dbReference>
<gene>
    <name evidence="5" type="ORF">FEM48_Zijuj01G0141200</name>
</gene>
<feature type="coiled-coil region" evidence="3">
    <location>
        <begin position="80"/>
        <end position="107"/>
    </location>
</feature>
<evidence type="ECO:0000313" key="6">
    <source>
        <dbReference type="Proteomes" id="UP000813462"/>
    </source>
</evidence>
<dbReference type="Pfam" id="PF00931">
    <property type="entry name" value="NB-ARC"/>
    <property type="match status" value="1"/>
</dbReference>
<dbReference type="InterPro" id="IPR032675">
    <property type="entry name" value="LRR_dom_sf"/>
</dbReference>
<dbReference type="Pfam" id="PF13855">
    <property type="entry name" value="LRR_8"/>
    <property type="match status" value="3"/>
</dbReference>
<dbReference type="GO" id="GO:0043531">
    <property type="term" value="F:ADP binding"/>
    <property type="evidence" value="ECO:0007669"/>
    <property type="project" value="InterPro"/>
</dbReference>
<organism evidence="5 6">
    <name type="scientific">Ziziphus jujuba var. spinosa</name>
    <dbReference type="NCBI Taxonomy" id="714518"/>
    <lineage>
        <taxon>Eukaryota</taxon>
        <taxon>Viridiplantae</taxon>
        <taxon>Streptophyta</taxon>
        <taxon>Embryophyta</taxon>
        <taxon>Tracheophyta</taxon>
        <taxon>Spermatophyta</taxon>
        <taxon>Magnoliopsida</taxon>
        <taxon>eudicotyledons</taxon>
        <taxon>Gunneridae</taxon>
        <taxon>Pentapetalae</taxon>
        <taxon>rosids</taxon>
        <taxon>fabids</taxon>
        <taxon>Rosales</taxon>
        <taxon>Rhamnaceae</taxon>
        <taxon>Paliureae</taxon>
        <taxon>Ziziphus</taxon>
    </lineage>
</organism>
<dbReference type="PROSITE" id="PS51450">
    <property type="entry name" value="LRR"/>
    <property type="match status" value="2"/>
</dbReference>
<dbReference type="InterPro" id="IPR002182">
    <property type="entry name" value="NB-ARC"/>
</dbReference>
<sequence length="1236" mass="141114">MASRENVKRDILKVLKEESVTSIVLHGEQGVGKTWMAREISEICKTEGLTPRNLWVYLNKEYHSKTLLESIERELSLLSNEEFEDDEEEKEETLENLKLRIFAMLKEEASAMTGKPGFVLLILDDALHEHAKDILSDLQTEGQNQHNFFKVLMTVEETHDQLASKVFKMEVLSPDESKNLLKERIGTGSDFPHLDQHVAAMENEINKGIPATIITIAEALKYLQRDFGASLLEGILEEAGNDGKEADYITRLLCCWYDEFHKSCRIDMLHCFWHSMQYFHTHSGVHYNELITHWIIEGYFGCFDQIQKAYEQGHEVLMDLINCGMLSKQEDNIVIMNNQAISRIIRHRYSVFNKTASLGLPIVFNGKDDEWEGLRRISQASDMRKSLHGRKNWEKVSTLLMDGSFLSREVPETFFQPLRGLQVFAIFNPLFRSLPSPLLSLDNLVVLVLRGCDLLEKIDDIRELRSLCVLEISGATSLNAIPSDLFENLPNLQVLNLSSSKIESLPRSLFNQTKLCRLILRQCHRLKTLPSLKKLENLEVIDLCGADSLIKIQDKNFAPLRKLQMLDLSKSKIDRLPFLHNLEKLTGLVLIRQLPSNISYLSSLYLKDCSSLEILPSTKAFKNLKKLELSGTSELHEIEDKSFEHLRYLQILNFSKAKIKELPSLSNLGNLLEIFLTNCSNLQKLPNLNGLKRLKKLYLSGCVELVELPSLNALEKLEDLDLSGCRALEVIQANSFEKMLGLRILNLSETKIESLPTLCKPSNLSHLILQNCIGLKLLSPLEHLSKLEELVLCGSRSLEETKAQFLEGMKDLQILDLSGTPLTTLPSLSNLTNLRKLTLRGCSGLKMVPGMEALKNLEHIDLCGTAIERLPSLNMYCRLRQLLLRDCSNLEELQSLNSLTQLEVLDLFGTKIKKFPYEISELTCLGRLDLPDLKDVLEIDVGKIKYLPGELNWDQCGLFKYTHKLVKCEKPTIFVRGNKIFQCLEKSPELWKTYFKQFHFVVGHHMKQDEDGDINFSKDRLFFRDVYFRTRYFCIPVGDVQLLEIHGSCSLPNDFKSVLKHTKYLSLVDNKSISRLSELGADDVAEMRGCWIDRCTKMESILDGEEVDIRLGSNLEILWVSNLPSLKNLYSGTEGFKNLKHLYLDCCPVIVNVFSSSQFPENLEIVHVKFCDKLDTLFKSGTMEGRKLQKLHTLYLFELPELRRIGIQLACQPTIKACPKLVLDQVDSKNHKGFGV</sequence>
<feature type="domain" description="NB-ARC" evidence="4">
    <location>
        <begin position="6"/>
        <end position="185"/>
    </location>
</feature>
<dbReference type="SMART" id="SM00369">
    <property type="entry name" value="LRR_TYP"/>
    <property type="match status" value="9"/>
</dbReference>
<name>A0A978W1Q3_ZIZJJ</name>
<dbReference type="InterPro" id="IPR027417">
    <property type="entry name" value="P-loop_NTPase"/>
</dbReference>
<dbReference type="SUPFAM" id="SSF52540">
    <property type="entry name" value="P-loop containing nucleoside triphosphate hydrolases"/>
    <property type="match status" value="1"/>
</dbReference>
<dbReference type="InterPro" id="IPR001611">
    <property type="entry name" value="Leu-rich_rpt"/>
</dbReference>
<keyword evidence="1" id="KW-0433">Leucine-rich repeat</keyword>
<evidence type="ECO:0000256" key="3">
    <source>
        <dbReference type="SAM" id="Coils"/>
    </source>
</evidence>
<dbReference type="PRINTS" id="PR00364">
    <property type="entry name" value="DISEASERSIST"/>
</dbReference>
<dbReference type="SUPFAM" id="SSF52047">
    <property type="entry name" value="RNI-like"/>
    <property type="match status" value="1"/>
</dbReference>
<keyword evidence="2" id="KW-0677">Repeat</keyword>
<dbReference type="PANTHER" id="PTHR47186:SF15">
    <property type="entry name" value="NB-ARC DOMAIN-CONTAINING PROTEIN"/>
    <property type="match status" value="1"/>
</dbReference>
<dbReference type="Gene3D" id="3.80.10.10">
    <property type="entry name" value="Ribonuclease Inhibitor"/>
    <property type="match status" value="4"/>
</dbReference>